<feature type="transmembrane region" description="Helical" evidence="7">
    <location>
        <begin position="853"/>
        <end position="874"/>
    </location>
</feature>
<dbReference type="InterPro" id="IPR002259">
    <property type="entry name" value="Eqnu_transpt"/>
</dbReference>
<feature type="transmembrane region" description="Helical" evidence="7">
    <location>
        <begin position="1636"/>
        <end position="1655"/>
    </location>
</feature>
<keyword evidence="10" id="KW-1185">Reference proteome</keyword>
<feature type="transmembrane region" description="Helical" evidence="7">
    <location>
        <begin position="104"/>
        <end position="122"/>
    </location>
</feature>
<feature type="transmembrane region" description="Helical" evidence="7">
    <location>
        <begin position="1288"/>
        <end position="1310"/>
    </location>
</feature>
<dbReference type="GO" id="GO:0005886">
    <property type="term" value="C:plasma membrane"/>
    <property type="evidence" value="ECO:0007669"/>
    <property type="project" value="TreeGrafter"/>
</dbReference>
<keyword evidence="4 7" id="KW-0812">Transmembrane</keyword>
<evidence type="ECO:0000256" key="8">
    <source>
        <dbReference type="SAM" id="SignalP"/>
    </source>
</evidence>
<keyword evidence="6 7" id="KW-0472">Membrane</keyword>
<feature type="chain" id="PRO_5042813588" description="Equilibrative nucleotide transporter 3" evidence="8">
    <location>
        <begin position="24"/>
        <end position="1772"/>
    </location>
</feature>
<evidence type="ECO:0000256" key="4">
    <source>
        <dbReference type="ARBA" id="ARBA00022692"/>
    </source>
</evidence>
<comment type="similarity">
    <text evidence="2">Belongs to the SLC29A/ENT transporter (TC 2.A.57) family.</text>
</comment>
<feature type="transmembrane region" description="Helical" evidence="7">
    <location>
        <begin position="353"/>
        <end position="384"/>
    </location>
</feature>
<evidence type="ECO:0000256" key="1">
    <source>
        <dbReference type="ARBA" id="ARBA00004141"/>
    </source>
</evidence>
<feature type="transmembrane region" description="Helical" evidence="7">
    <location>
        <begin position="1230"/>
        <end position="1250"/>
    </location>
</feature>
<feature type="transmembrane region" description="Helical" evidence="7">
    <location>
        <begin position="792"/>
        <end position="811"/>
    </location>
</feature>
<evidence type="ECO:0000256" key="3">
    <source>
        <dbReference type="ARBA" id="ARBA00022448"/>
    </source>
</evidence>
<feature type="transmembrane region" description="Helical" evidence="7">
    <location>
        <begin position="1322"/>
        <end position="1344"/>
    </location>
</feature>
<feature type="transmembrane region" description="Helical" evidence="7">
    <location>
        <begin position="600"/>
        <end position="616"/>
    </location>
</feature>
<feature type="transmembrane region" description="Helical" evidence="7">
    <location>
        <begin position="951"/>
        <end position="969"/>
    </location>
</feature>
<feature type="transmembrane region" description="Helical" evidence="7">
    <location>
        <begin position="1490"/>
        <end position="1512"/>
    </location>
</feature>
<feature type="transmembrane region" description="Helical" evidence="7">
    <location>
        <begin position="817"/>
        <end position="841"/>
    </location>
</feature>
<feature type="transmembrane region" description="Helical" evidence="7">
    <location>
        <begin position="636"/>
        <end position="656"/>
    </location>
</feature>
<feature type="transmembrane region" description="Helical" evidence="7">
    <location>
        <begin position="1605"/>
        <end position="1624"/>
    </location>
</feature>
<feature type="transmembrane region" description="Helical" evidence="7">
    <location>
        <begin position="405"/>
        <end position="423"/>
    </location>
</feature>
<feature type="transmembrane region" description="Helical" evidence="7">
    <location>
        <begin position="695"/>
        <end position="720"/>
    </location>
</feature>
<dbReference type="Proteomes" id="UP001341281">
    <property type="component" value="Chromosome 03"/>
</dbReference>
<feature type="transmembrane region" description="Helical" evidence="7">
    <location>
        <begin position="990"/>
        <end position="1009"/>
    </location>
</feature>
<feature type="transmembrane region" description="Helical" evidence="7">
    <location>
        <begin position="1046"/>
        <end position="1062"/>
    </location>
</feature>
<organism evidence="9 10">
    <name type="scientific">Paspalum notatum var. saurae</name>
    <dbReference type="NCBI Taxonomy" id="547442"/>
    <lineage>
        <taxon>Eukaryota</taxon>
        <taxon>Viridiplantae</taxon>
        <taxon>Streptophyta</taxon>
        <taxon>Embryophyta</taxon>
        <taxon>Tracheophyta</taxon>
        <taxon>Spermatophyta</taxon>
        <taxon>Magnoliopsida</taxon>
        <taxon>Liliopsida</taxon>
        <taxon>Poales</taxon>
        <taxon>Poaceae</taxon>
        <taxon>PACMAD clade</taxon>
        <taxon>Panicoideae</taxon>
        <taxon>Andropogonodae</taxon>
        <taxon>Paspaleae</taxon>
        <taxon>Paspalinae</taxon>
        <taxon>Paspalum</taxon>
    </lineage>
</organism>
<dbReference type="PANTHER" id="PTHR10332:SF84">
    <property type="entry name" value="OS07G0557100 PROTEIN"/>
    <property type="match status" value="1"/>
</dbReference>
<protein>
    <recommendedName>
        <fullName evidence="11">Equilibrative nucleotide transporter 3</fullName>
    </recommendedName>
</protein>
<feature type="transmembrane region" description="Helical" evidence="7">
    <location>
        <begin position="188"/>
        <end position="213"/>
    </location>
</feature>
<keyword evidence="8" id="KW-0732">Signal</keyword>
<evidence type="ECO:0000256" key="7">
    <source>
        <dbReference type="SAM" id="Phobius"/>
    </source>
</evidence>
<feature type="transmembrane region" description="Helical" evidence="7">
    <location>
        <begin position="1425"/>
        <end position="1444"/>
    </location>
</feature>
<feature type="signal peptide" evidence="8">
    <location>
        <begin position="1"/>
        <end position="23"/>
    </location>
</feature>
<feature type="transmembrane region" description="Helical" evidence="7">
    <location>
        <begin position="1082"/>
        <end position="1102"/>
    </location>
</feature>
<dbReference type="Pfam" id="PF01733">
    <property type="entry name" value="Nucleoside_tran"/>
    <property type="match status" value="5"/>
</dbReference>
<feature type="transmembrane region" description="Helical" evidence="7">
    <location>
        <begin position="574"/>
        <end position="593"/>
    </location>
</feature>
<feature type="transmembrane region" description="Helical" evidence="7">
    <location>
        <begin position="1450"/>
        <end position="1469"/>
    </location>
</feature>
<evidence type="ECO:0008006" key="11">
    <source>
        <dbReference type="Google" id="ProtNLM"/>
    </source>
</evidence>
<comment type="subcellular location">
    <subcellularLocation>
        <location evidence="1">Membrane</location>
        <topology evidence="1">Multi-pass membrane protein</topology>
    </subcellularLocation>
</comment>
<evidence type="ECO:0000313" key="9">
    <source>
        <dbReference type="EMBL" id="WVZ66335.1"/>
    </source>
</evidence>
<sequence>MPAANDCLMLLTLMLHSLPVPRSQPPAPPPRLGHGLLWPRTCFKSELIGGNADEDIGVPKTQGKYWGNFICWLLGNGCLFGFNGMLTIEDYYAYLFPKYHPTRIITLTYQPFVLATTAIFTYHEAKVNTRARNLAGYTLFFLSSFGIIVLDIVSSGGGGIIPFIGVCVIAASFGIADGHVQGGMTGDLSLMCPEFIQSFFAGIAASGAITAALRFFTKAVFENSKDGLRKGAMLFSSISCFFELLCVLLYAFVFPKLPVVKYYRSKAAYEGSLTVTADLAAGGIKRQPNPSAGEDHAAERLNNKELLHQNMDYALDLFLIYVVTLSIFPGFLAEDTGTHSLGSWYQPTTPKNFIPLTMFTSFIFAKNIISSKYVLVLIASFNAFDLVGRYLPLIEQIKLTSRKGLLTAVISRFLLIPAFYFTAKYGDQGWMIMLTSFLGLSNGHLTVSVLTEAPKGYRGPEQNALGNLLVLFLLAGIFVGAGKHWGIFICWLLGNGCLFGFNSMLTIEDYYTYLFPCYCSLLSSPIVSETTDVTGNTKYHPTRVVTLTYQPFVLATTAMYTYHEAKVNTRLRNLAGYTLFFLSSLAAIILDVASSGRGGIAPFVGICIIAAAFGVADGHVQGGMTGDLSLMCPEFIQSFFAGLAASGAITSALRLVTKAAFENSRDGLRKGASMYRQLLIKLHLRPLIVSDVFTLHVYAVLFSSIACFFELLCVLLYAFVFPKLPIVKYWITQLGLLDLEAYVVSKREGFYSHNDTTLCRYALVLIASYNVWDLVGRYIPLIEQIKLRSRKGLLIAVVSRLLLIPGFYYTAKYGDQGWMIMLTSFLGLSNGYLTVCVLIEAPKGYKGPEQNALGNLLVLCLLGGIFCGAILDWIPRAELNTPPPPPPALFFSLSGGWVAGRCPAPAFLARRCLRLPPPAATERDETLGAAPAVTMSTEVAGADAPHVKGKFIGILVCWLLGNGSLFAWNSILTIEDYYSHLFPDYHPTRVLTLAYQPFAFGITLIMTLYEAKMNTRLRNLAGFSLFFLGSFALIILDVATKGHGGLGVFIGVCIISAIFGTADANCQGALVGDLSLMCPEFVQSFMAGLAASGVLTSALRLITKASFESSKDGLRIGALLFFSITCLFELVCLLLYTFVFAKLPIVKYYRSKAAAEGSKTVVSDLTAAGVTEQLSQVEEDPQKYKRLSTKELFMENIDYALDIYLIYVLTLSIFPGFLSEDTGEHNLGTWYALVLIAMYNVWDLIGRYVPLIPCLKLTSRKGIMAAILARFLFIPAFYFTANYGDQGYMIFLTSFLGLTNGYLTVCVLMEAPKGYNGPEQNALGNVLVVCLLGGLFSGVVLDWLWLIGKGCLDGKYFGLLVCFVLGNGCLFSWNSMLTIEDYYVYLFPKNHPTRVLTLVYQPFALGVTALLTYHEAKINTRLRNVTGYTLFFLSSFAIIMLDVATKGQGGVGVFVGVCVIGAAFGTADAHVQGGMVGDLSMMCPEFIQSYLAGLAASGAITSALRLITKAAFENSRDGLRKGAMLFFSISCFFELLCVLLYAFVFPTLPIVKYYRSKAASEGSKTVAGDLAAAGVPAQHDEQVEEDPKRYERLSTKKLLQQNMDYALDIFLIYVLTLSIFPGFLSEDTGLHNLGTWYALVLIAIYNVWDLIGRYVPFIIKLKSRKCIMAAALARFLLIPAFYFIAKYGNQGYMIFLTSFLGLGNGYLTGPEQNALGNVLVVFLLIGLFSGVVLDWLWLIGKGPVCVPNSLTWSSSKAWHLLEKKQPNHSMTL</sequence>
<name>A0AAQ3T599_PASNO</name>
<evidence type="ECO:0000256" key="5">
    <source>
        <dbReference type="ARBA" id="ARBA00022989"/>
    </source>
</evidence>
<dbReference type="PANTHER" id="PTHR10332">
    <property type="entry name" value="EQUILIBRATIVE NUCLEOSIDE TRANSPORTER"/>
    <property type="match status" value="1"/>
</dbReference>
<feature type="transmembrane region" description="Helical" evidence="7">
    <location>
        <begin position="1199"/>
        <end position="1218"/>
    </location>
</feature>
<feature type="transmembrane region" description="Helical" evidence="7">
    <location>
        <begin position="159"/>
        <end position="176"/>
    </location>
</feature>
<feature type="transmembrane region" description="Helical" evidence="7">
    <location>
        <begin position="134"/>
        <end position="153"/>
    </location>
</feature>
<feature type="transmembrane region" description="Helical" evidence="7">
    <location>
        <begin position="1356"/>
        <end position="1375"/>
    </location>
</feature>
<feature type="transmembrane region" description="Helical" evidence="7">
    <location>
        <begin position="1114"/>
        <end position="1139"/>
    </location>
</feature>
<keyword evidence="5 7" id="KW-1133">Transmembrane helix</keyword>
<feature type="transmembrane region" description="Helical" evidence="7">
    <location>
        <begin position="1021"/>
        <end position="1039"/>
    </location>
</feature>
<reference evidence="9 10" key="1">
    <citation type="submission" date="2024-02" db="EMBL/GenBank/DDBJ databases">
        <title>High-quality chromosome-scale genome assembly of Pensacola bahiagrass (Paspalum notatum Flugge var. saurae).</title>
        <authorList>
            <person name="Vega J.M."/>
            <person name="Podio M."/>
            <person name="Orjuela J."/>
            <person name="Siena L.A."/>
            <person name="Pessino S.C."/>
            <person name="Combes M.C."/>
            <person name="Mariac C."/>
            <person name="Albertini E."/>
            <person name="Pupilli F."/>
            <person name="Ortiz J.P.A."/>
            <person name="Leblanc O."/>
        </authorList>
    </citation>
    <scope>NUCLEOTIDE SEQUENCE [LARGE SCALE GENOMIC DNA]</scope>
    <source>
        <strain evidence="9">R1</strain>
        <tissue evidence="9">Leaf</tissue>
    </source>
</reference>
<accession>A0AAQ3T599</accession>
<dbReference type="EMBL" id="CP144747">
    <property type="protein sequence ID" value="WVZ66335.1"/>
    <property type="molecule type" value="Genomic_DNA"/>
</dbReference>
<dbReference type="GO" id="GO:0005337">
    <property type="term" value="F:nucleoside transmembrane transporter activity"/>
    <property type="evidence" value="ECO:0007669"/>
    <property type="project" value="InterPro"/>
</dbReference>
<evidence type="ECO:0000256" key="2">
    <source>
        <dbReference type="ARBA" id="ARBA00007965"/>
    </source>
</evidence>
<gene>
    <name evidence="9" type="ORF">U9M48_015574</name>
</gene>
<evidence type="ECO:0000313" key="10">
    <source>
        <dbReference type="Proteomes" id="UP001341281"/>
    </source>
</evidence>
<keyword evidence="3" id="KW-0813">Transport</keyword>
<feature type="transmembrane region" description="Helical" evidence="7">
    <location>
        <begin position="463"/>
        <end position="479"/>
    </location>
</feature>
<feature type="transmembrane region" description="Helical" evidence="7">
    <location>
        <begin position="1714"/>
        <end position="1738"/>
    </location>
</feature>
<evidence type="ECO:0000256" key="6">
    <source>
        <dbReference type="ARBA" id="ARBA00023136"/>
    </source>
</evidence>
<proteinExistence type="inferred from homology"/>
<feature type="transmembrane region" description="Helical" evidence="7">
    <location>
        <begin position="429"/>
        <end position="451"/>
    </location>
</feature>
<feature type="transmembrane region" description="Helical" evidence="7">
    <location>
        <begin position="485"/>
        <end position="505"/>
    </location>
</feature>
<feature type="transmembrane region" description="Helical" evidence="7">
    <location>
        <begin position="1524"/>
        <end position="1548"/>
    </location>
</feature>
<feature type="transmembrane region" description="Helical" evidence="7">
    <location>
        <begin position="233"/>
        <end position="254"/>
    </location>
</feature>
<feature type="transmembrane region" description="Helical" evidence="7">
    <location>
        <begin position="1262"/>
        <end position="1281"/>
    </location>
</feature>
<feature type="transmembrane region" description="Helical" evidence="7">
    <location>
        <begin position="313"/>
        <end position="333"/>
    </location>
</feature>